<dbReference type="InterPro" id="IPR037068">
    <property type="entry name" value="DNA_primase_core_N_sf"/>
</dbReference>
<keyword evidence="4" id="KW-1185">Reference proteome</keyword>
<dbReference type="Proteomes" id="UP001500280">
    <property type="component" value="Unassembled WGS sequence"/>
</dbReference>
<dbReference type="SMART" id="SM00493">
    <property type="entry name" value="TOPRIM"/>
    <property type="match status" value="1"/>
</dbReference>
<dbReference type="CDD" id="cd03364">
    <property type="entry name" value="TOPRIM_DnaG_primases"/>
    <property type="match status" value="1"/>
</dbReference>
<accession>A0ABP4UWK1</accession>
<dbReference type="EMBL" id="BAAANF010000023">
    <property type="protein sequence ID" value="GAA1713346.1"/>
    <property type="molecule type" value="Genomic_DNA"/>
</dbReference>
<evidence type="ECO:0000313" key="3">
    <source>
        <dbReference type="EMBL" id="GAA1713346.1"/>
    </source>
</evidence>
<dbReference type="SUPFAM" id="SSF56731">
    <property type="entry name" value="DNA primase core"/>
    <property type="match status" value="1"/>
</dbReference>
<dbReference type="Pfam" id="PF08275">
    <property type="entry name" value="DNAG_N"/>
    <property type="match status" value="1"/>
</dbReference>
<reference evidence="4" key="1">
    <citation type="journal article" date="2019" name="Int. J. Syst. Evol. Microbiol.">
        <title>The Global Catalogue of Microorganisms (GCM) 10K type strain sequencing project: providing services to taxonomists for standard genome sequencing and annotation.</title>
        <authorList>
            <consortium name="The Broad Institute Genomics Platform"/>
            <consortium name="The Broad Institute Genome Sequencing Center for Infectious Disease"/>
            <person name="Wu L."/>
            <person name="Ma J."/>
        </authorList>
    </citation>
    <scope>NUCLEOTIDE SEQUENCE [LARGE SCALE GENOMIC DNA]</scope>
    <source>
        <strain evidence="4">JCM 14307</strain>
    </source>
</reference>
<dbReference type="InterPro" id="IPR050219">
    <property type="entry name" value="DnaG_primase"/>
</dbReference>
<dbReference type="InterPro" id="IPR006171">
    <property type="entry name" value="TOPRIM_dom"/>
</dbReference>
<feature type="compositionally biased region" description="Basic residues" evidence="1">
    <location>
        <begin position="326"/>
        <end position="336"/>
    </location>
</feature>
<sequence>MRRVLLEMHRAARDFYERQLHELPDGWAAGHLRERGLGGVVADETWRIGYAPDTWAGLTSYLRRHGFGDDDLVAGGLATPTINGYLVDRFRDRIMFAADDIDFETVGFVGRARSGRVRYLNSPTTEIYHKGETLVGLTAQRGKLFCGSIPVLVEGPMDALAVDQLGGRWAGISTCGTAVTRQHAVMIRQLSLANQIVVAFDADLGGRLGAVRSLDSLTEIFASVRVAELPPGLDPAAAFQESKDGLSDCLGSARPLVEFAVDVELAKWDPVLDHVSGQVNALRAVAPLVRQMPSNRMAQQIAGLAERLNLEVEIVSREVLSPVVRRGAKPRSGRRSRGVDPVLADEPDRGPTP</sequence>
<gene>
    <name evidence="3" type="ORF">GCM10009745_72060</name>
</gene>
<dbReference type="PANTHER" id="PTHR30313:SF2">
    <property type="entry name" value="DNA PRIMASE"/>
    <property type="match status" value="1"/>
</dbReference>
<feature type="domain" description="Toprim" evidence="2">
    <location>
        <begin position="148"/>
        <end position="232"/>
    </location>
</feature>
<name>A0ABP4UWK1_9ACTN</name>
<dbReference type="Pfam" id="PF13155">
    <property type="entry name" value="Toprim_2"/>
    <property type="match status" value="1"/>
</dbReference>
<dbReference type="PROSITE" id="PS50880">
    <property type="entry name" value="TOPRIM"/>
    <property type="match status" value="1"/>
</dbReference>
<comment type="caution">
    <text evidence="3">The sequence shown here is derived from an EMBL/GenBank/DDBJ whole genome shotgun (WGS) entry which is preliminary data.</text>
</comment>
<dbReference type="Gene3D" id="3.40.1360.10">
    <property type="match status" value="1"/>
</dbReference>
<evidence type="ECO:0000256" key="1">
    <source>
        <dbReference type="SAM" id="MobiDB-lite"/>
    </source>
</evidence>
<dbReference type="Gene3D" id="3.90.980.10">
    <property type="entry name" value="DNA primase, catalytic core, N-terminal domain"/>
    <property type="match status" value="1"/>
</dbReference>
<organism evidence="3 4">
    <name type="scientific">Kribbella yunnanensis</name>
    <dbReference type="NCBI Taxonomy" id="190194"/>
    <lineage>
        <taxon>Bacteria</taxon>
        <taxon>Bacillati</taxon>
        <taxon>Actinomycetota</taxon>
        <taxon>Actinomycetes</taxon>
        <taxon>Propionibacteriales</taxon>
        <taxon>Kribbellaceae</taxon>
        <taxon>Kribbella</taxon>
    </lineage>
</organism>
<dbReference type="InterPro" id="IPR034151">
    <property type="entry name" value="TOPRIM_DnaG_bac"/>
</dbReference>
<dbReference type="InterPro" id="IPR013264">
    <property type="entry name" value="DNAG_N"/>
</dbReference>
<feature type="region of interest" description="Disordered" evidence="1">
    <location>
        <begin position="325"/>
        <end position="353"/>
    </location>
</feature>
<evidence type="ECO:0000259" key="2">
    <source>
        <dbReference type="PROSITE" id="PS50880"/>
    </source>
</evidence>
<proteinExistence type="predicted"/>
<protein>
    <recommendedName>
        <fullName evidence="2">Toprim domain-containing protein</fullName>
    </recommendedName>
</protein>
<evidence type="ECO:0000313" key="4">
    <source>
        <dbReference type="Proteomes" id="UP001500280"/>
    </source>
</evidence>
<dbReference type="PANTHER" id="PTHR30313">
    <property type="entry name" value="DNA PRIMASE"/>
    <property type="match status" value="1"/>
</dbReference>